<dbReference type="InterPro" id="IPR014030">
    <property type="entry name" value="Ketoacyl_synth_N"/>
</dbReference>
<dbReference type="InterPro" id="IPR057326">
    <property type="entry name" value="KR_dom"/>
</dbReference>
<dbReference type="Gene3D" id="3.90.180.10">
    <property type="entry name" value="Medium-chain alcohol dehydrogenases, catalytic domain"/>
    <property type="match status" value="1"/>
</dbReference>
<keyword evidence="13" id="KW-1185">Reference proteome</keyword>
<dbReference type="GO" id="GO:0004315">
    <property type="term" value="F:3-oxoacyl-[acyl-carrier-protein] synthase activity"/>
    <property type="evidence" value="ECO:0007669"/>
    <property type="project" value="InterPro"/>
</dbReference>
<feature type="region of interest" description="N-terminal hotdog fold" evidence="7">
    <location>
        <begin position="957"/>
        <end position="1092"/>
    </location>
</feature>
<evidence type="ECO:0000259" key="10">
    <source>
        <dbReference type="PROSITE" id="PS52004"/>
    </source>
</evidence>
<dbReference type="InterPro" id="IPR013154">
    <property type="entry name" value="ADH-like_N"/>
</dbReference>
<dbReference type="SUPFAM" id="SSF51735">
    <property type="entry name" value="NAD(P)-binding Rossmann-fold domains"/>
    <property type="match status" value="2"/>
</dbReference>
<dbReference type="InterPro" id="IPR013968">
    <property type="entry name" value="PKS_KR"/>
</dbReference>
<dbReference type="CDD" id="cd00833">
    <property type="entry name" value="PKS"/>
    <property type="match status" value="1"/>
</dbReference>
<dbReference type="InterPro" id="IPR020841">
    <property type="entry name" value="PKS_Beta-ketoAc_synthase_dom"/>
</dbReference>
<dbReference type="InterPro" id="IPR018201">
    <property type="entry name" value="Ketoacyl_synth_AS"/>
</dbReference>
<dbReference type="InterPro" id="IPR049552">
    <property type="entry name" value="PKS_DH_N"/>
</dbReference>
<dbReference type="SMART" id="SM00829">
    <property type="entry name" value="PKS_ER"/>
    <property type="match status" value="1"/>
</dbReference>
<dbReference type="Pfam" id="PF00107">
    <property type="entry name" value="ADH_zinc_N"/>
    <property type="match status" value="1"/>
</dbReference>
<dbReference type="Proteomes" id="UP000054321">
    <property type="component" value="Unassembled WGS sequence"/>
</dbReference>
<dbReference type="InterPro" id="IPR056501">
    <property type="entry name" value="NAD-bd_HRPKS_sdrA"/>
</dbReference>
<dbReference type="Gene3D" id="3.40.47.10">
    <property type="match status" value="1"/>
</dbReference>
<dbReference type="InterPro" id="IPR001242">
    <property type="entry name" value="Condensation_dom"/>
</dbReference>
<dbReference type="SUPFAM" id="SSF55048">
    <property type="entry name" value="Probable ACP-binding domain of malonyl-CoA ACP transacylase"/>
    <property type="match status" value="1"/>
</dbReference>
<dbReference type="Pfam" id="PF00698">
    <property type="entry name" value="Acyl_transf_1"/>
    <property type="match status" value="1"/>
</dbReference>
<organism evidence="12 13">
    <name type="scientific">Oidiodendron maius (strain Zn)</name>
    <dbReference type="NCBI Taxonomy" id="913774"/>
    <lineage>
        <taxon>Eukaryota</taxon>
        <taxon>Fungi</taxon>
        <taxon>Dikarya</taxon>
        <taxon>Ascomycota</taxon>
        <taxon>Pezizomycotina</taxon>
        <taxon>Leotiomycetes</taxon>
        <taxon>Leotiomycetes incertae sedis</taxon>
        <taxon>Myxotrichaceae</taxon>
        <taxon>Oidiodendron</taxon>
    </lineage>
</organism>
<dbReference type="InterPro" id="IPR020843">
    <property type="entry name" value="ER"/>
</dbReference>
<evidence type="ECO:0000256" key="4">
    <source>
        <dbReference type="ARBA" id="ARBA00022857"/>
    </source>
</evidence>
<feature type="compositionally biased region" description="Polar residues" evidence="8">
    <location>
        <begin position="16"/>
        <end position="25"/>
    </location>
</feature>
<dbReference type="SMART" id="SM00825">
    <property type="entry name" value="PKS_KS"/>
    <property type="match status" value="1"/>
</dbReference>
<dbReference type="InterPro" id="IPR050091">
    <property type="entry name" value="PKS_NRPS_Biosynth_Enz"/>
</dbReference>
<dbReference type="InterPro" id="IPR009081">
    <property type="entry name" value="PP-bd_ACP"/>
</dbReference>
<evidence type="ECO:0000256" key="7">
    <source>
        <dbReference type="PROSITE-ProRule" id="PRU01363"/>
    </source>
</evidence>
<dbReference type="CDD" id="cd05195">
    <property type="entry name" value="enoyl_red"/>
    <property type="match status" value="1"/>
</dbReference>
<evidence type="ECO:0000256" key="3">
    <source>
        <dbReference type="ARBA" id="ARBA00022679"/>
    </source>
</evidence>
<dbReference type="Gene3D" id="3.30.70.3290">
    <property type="match status" value="1"/>
</dbReference>
<keyword evidence="6" id="KW-0012">Acyltransferase</keyword>
<dbReference type="PROSITE" id="PS52019">
    <property type="entry name" value="PKS_MFAS_DH"/>
    <property type="match status" value="1"/>
</dbReference>
<dbReference type="Pfam" id="PF23114">
    <property type="entry name" value="NAD-bd_HRPKS_sdrA"/>
    <property type="match status" value="1"/>
</dbReference>
<feature type="active site" description="Proton acceptor; for dehydratase activity" evidence="7">
    <location>
        <position position="989"/>
    </location>
</feature>
<dbReference type="InterPro" id="IPR042104">
    <property type="entry name" value="PKS_dehydratase_sf"/>
</dbReference>
<dbReference type="SUPFAM" id="SSF52777">
    <property type="entry name" value="CoA-dependent acyltransferases"/>
    <property type="match status" value="2"/>
</dbReference>
<dbReference type="InterPro" id="IPR014031">
    <property type="entry name" value="Ketoacyl_synth_C"/>
</dbReference>
<dbReference type="Gene3D" id="3.40.50.720">
    <property type="entry name" value="NAD(P)-binding Rossmann-like Domain"/>
    <property type="match status" value="3"/>
</dbReference>
<dbReference type="SMART" id="SM00827">
    <property type="entry name" value="PKS_AT"/>
    <property type="match status" value="1"/>
</dbReference>
<dbReference type="Pfam" id="PF00668">
    <property type="entry name" value="Condensation"/>
    <property type="match status" value="1"/>
</dbReference>
<dbReference type="SUPFAM" id="SSF53901">
    <property type="entry name" value="Thiolase-like"/>
    <property type="match status" value="1"/>
</dbReference>
<evidence type="ECO:0000259" key="11">
    <source>
        <dbReference type="PROSITE" id="PS52019"/>
    </source>
</evidence>
<dbReference type="InterPro" id="IPR020807">
    <property type="entry name" value="PKS_DH"/>
</dbReference>
<dbReference type="Pfam" id="PF00109">
    <property type="entry name" value="ketoacyl-synt"/>
    <property type="match status" value="1"/>
</dbReference>
<dbReference type="InterPro" id="IPR001227">
    <property type="entry name" value="Ac_transferase_dom_sf"/>
</dbReference>
<keyword evidence="2" id="KW-0597">Phosphoprotein</keyword>
<reference evidence="13" key="2">
    <citation type="submission" date="2015-01" db="EMBL/GenBank/DDBJ databases">
        <title>Evolutionary Origins and Diversification of the Mycorrhizal Mutualists.</title>
        <authorList>
            <consortium name="DOE Joint Genome Institute"/>
            <consortium name="Mycorrhizal Genomics Consortium"/>
            <person name="Kohler A."/>
            <person name="Kuo A."/>
            <person name="Nagy L.G."/>
            <person name="Floudas D."/>
            <person name="Copeland A."/>
            <person name="Barry K.W."/>
            <person name="Cichocki N."/>
            <person name="Veneault-Fourrey C."/>
            <person name="LaButti K."/>
            <person name="Lindquist E.A."/>
            <person name="Lipzen A."/>
            <person name="Lundell T."/>
            <person name="Morin E."/>
            <person name="Murat C."/>
            <person name="Riley R."/>
            <person name="Ohm R."/>
            <person name="Sun H."/>
            <person name="Tunlid A."/>
            <person name="Henrissat B."/>
            <person name="Grigoriev I.V."/>
            <person name="Hibbett D.S."/>
            <person name="Martin F."/>
        </authorList>
    </citation>
    <scope>NUCLEOTIDE SEQUENCE [LARGE SCALE GENOMIC DNA]</scope>
    <source>
        <strain evidence="13">Zn</strain>
    </source>
</reference>
<dbReference type="InterPro" id="IPR036291">
    <property type="entry name" value="NAD(P)-bd_dom_sf"/>
</dbReference>
<dbReference type="Gene3D" id="3.30.559.10">
    <property type="entry name" value="Chloramphenicol acetyltransferase-like domain"/>
    <property type="match status" value="1"/>
</dbReference>
<dbReference type="InParanoid" id="A0A0C3GZH7"/>
<feature type="domain" description="Carrier" evidence="9">
    <location>
        <begin position="2261"/>
        <end position="2338"/>
    </location>
</feature>
<evidence type="ECO:0000313" key="13">
    <source>
        <dbReference type="Proteomes" id="UP000054321"/>
    </source>
</evidence>
<dbReference type="Gene3D" id="3.40.366.10">
    <property type="entry name" value="Malonyl-Coenzyme A Acyl Carrier Protein, domain 2"/>
    <property type="match status" value="1"/>
</dbReference>
<dbReference type="InterPro" id="IPR036736">
    <property type="entry name" value="ACP-like_sf"/>
</dbReference>
<dbReference type="GO" id="GO:1901336">
    <property type="term" value="P:lactone biosynthetic process"/>
    <property type="evidence" value="ECO:0007669"/>
    <property type="project" value="UniProtKB-ARBA"/>
</dbReference>
<feature type="region of interest" description="Disordered" evidence="8">
    <location>
        <begin position="1"/>
        <end position="25"/>
    </location>
</feature>
<dbReference type="FunFam" id="3.40.50.720:FF:000209">
    <property type="entry name" value="Polyketide synthase Pks12"/>
    <property type="match status" value="1"/>
</dbReference>
<dbReference type="GO" id="GO:0044550">
    <property type="term" value="P:secondary metabolite biosynthetic process"/>
    <property type="evidence" value="ECO:0007669"/>
    <property type="project" value="UniProtKB-ARBA"/>
</dbReference>
<dbReference type="Gene3D" id="1.10.1200.10">
    <property type="entry name" value="ACP-like"/>
    <property type="match status" value="1"/>
</dbReference>
<evidence type="ECO:0000256" key="8">
    <source>
        <dbReference type="SAM" id="MobiDB-lite"/>
    </source>
</evidence>
<dbReference type="STRING" id="913774.A0A0C3GZH7"/>
<feature type="domain" description="Ketosynthase family 3 (KS3)" evidence="10">
    <location>
        <begin position="31"/>
        <end position="456"/>
    </location>
</feature>
<dbReference type="InterPro" id="IPR016036">
    <property type="entry name" value="Malonyl_transacylase_ACP-bd"/>
</dbReference>
<dbReference type="PROSITE" id="PS52004">
    <property type="entry name" value="KS3_2"/>
    <property type="match status" value="1"/>
</dbReference>
<evidence type="ECO:0000256" key="1">
    <source>
        <dbReference type="ARBA" id="ARBA00022450"/>
    </source>
</evidence>
<dbReference type="GO" id="GO:0016491">
    <property type="term" value="F:oxidoreductase activity"/>
    <property type="evidence" value="ECO:0007669"/>
    <property type="project" value="InterPro"/>
</dbReference>
<dbReference type="Gene3D" id="3.30.559.30">
    <property type="entry name" value="Nonribosomal peptide synthetase, condensation domain"/>
    <property type="match status" value="1"/>
</dbReference>
<dbReference type="InterPro" id="IPR013149">
    <property type="entry name" value="ADH-like_C"/>
</dbReference>
<dbReference type="InterPro" id="IPR016035">
    <property type="entry name" value="Acyl_Trfase/lysoPLipase"/>
</dbReference>
<sequence length="2822" mass="312837">MTSSQSSSRTSHDGFASQTPLSSQSTGLTALDPAVIVGLACRVPGAENASQLWENIEAQVDLRQKVPSDRFNVDAFYHPDGTKKGTTNTKHGYFLSQDIGLFDAGFFHVSGKEAEAMDPQQRLILEVVYEALEDAGITLDDISGSQTSVFCGSFTNDYYITTSKDLEQYPTYTATGSTGNVMMANRISYFYNLHGVSVTVDTACSSSLVGFHMGCQSLSTNESDISIVVGSALHFDPHGFIVLSELGMLSSDGRCHTFDKSRNGYARGEGICAAVLKRRHQAEQNGDRIRAIVRCSGANHDGAKQGITLPSTHAQEDLIRTTYKTAGLDPRNTQYFEAHGTGTAQGDPAETRAIGAVFSPDRPSPLYVGSVKSNIGHLEGASGLAGIIKTTLALEYGKIPSNMNFQHPNPDIKFDDWKIEVPQKTIDWPTNENGLRRASINSFGYGGTNAHIILEAYRPSNNFALLPTIILPTEMEDMSRDRPFLIPLTSHSIKAGEMLAAKFASHLQHRRDCEIADFAHTLSSRRSMHQQRSFSIGNDRESILEGLVDPPPAASWTAASKQRPRIGFVFTGQGAQWFAMGRQLIQQSPLFKQSLEKCDAVLQCLADRPEWSIVEELSRTKQASRLDQTRFSQPICTALQLAIIDLLKCWGIAPTAVVGHSSGEIAAAYTAGILSFENAIAAAYYRGLFMSQDPEDSSIRGSMLAVGLSEREAQEEISTYGGKVCIAAVNSPSSVTVSGDEDAIIKLKDSCKERNIFARQLQVGQAFHSHHMLPLAPAYQKALEKYAAFTTEAAKIRMFSSVTARLANPSRMGPGYWVDNMTRTVRFSDALTGILFDDEDELGVDILVEIGPHPALKGPSQQVMKSLNIDLPYLSSLTRNIPDYNGLLTTAAQLFQLGYPVNLDAVNSDYFIPDSGLPHKVSRGNRLRDIPTYAWEHKRYWAETRPVSEYHNRKHRHSLLGALVPGSVENYPRWRNYLRQKELPWLSDHAINGNVIFPAAGYLSMAIEAVVRINNDATDIGMISLRNVVVKAALILDESDVGTEVILEMWPSTTSAKSKSDTWYEFAIFSYNEHKRSTEHCCGLISTETGQSTSLRLRSNHDSFETLQGKSDERIQHEVYYHHLHEMGLQYGKSFQLLSGNVETGSGFALGHLHFRPDHFAAEPADITIAHATLLDSCFHTIFGAIEQILERPLDEAFVPTFVRSLKLSGSFINVKNAVGLQQFQVRAFARFSSPRIAACDVLVGTKDSSEPFLQFEGLEVTSLGENSKEGVLKRSLFYRMRWQPAFDCLRSDSQHLASKEISGLLDLFAHQHPNSRILHFTSCVGRTKEVLRYLGGQKNARRRFESITVVLPPNCDSEELQHLSDERQGLIFTSQPKPGDYDLVIISSKIEQNVADFSREGGYIIGDECPVPEGDLAKLFANGGLTAWQKSSDSVPKLDSLTLVLHSEPSERTLNLVSQIKLQYGEDRISCTSFSAFTSQSILSDNIVVLSNLDENTFFDEAHDEMATFAAVRELLMSRGKNIVWVLKGATMESANPEQAMILGLARVARSENDQIRLVTLDISAADENSFDVMHLLQAMNPKFQEDEISCRNGCFFIPRVEADDDLNSNFHTGVNSEVKLQPFGKSGPLALNIGKVGLLDTLFFEPDKDVLSHDLADDEVEIEAKASALNFRDIAVAMGIIADDNFGDECAGVVLRVGSKVDQTVFKDGDHVVAWLPGQGAHRTIVRVAASFCQPVGTMSFAEAACFPTILTTAYYSLVDVARLQRNEYVLIHSATGGVGQMAVQIAQMIGANIIATVGSQEKRELLKTKYGLEDNQIFSSRDDGFVQGIMNITNGRGVDVVLNSLAGKLLHASWSCVAVFGRFIEIGKRDIHENAKIEMEPFRRNVMFASVDMITIFECNKPLGERLFSDCSRLVRDGTINLPTSIVTFTYSDAIKAFRLLQLGKYSGKIVLVPHKDDLVPVRPVTYGYRKLFDSTKTYLLIGGFGGLGRTLAEWMFKKGARSLAFFSRSGDERAEAKELLEWLRARDVHVSVHKGDVTDLTAVETLVQSINNLGGVFQAAMVLNDASLNSMTHGQWQTTVRPKVYGTYNLHRATVNLPLEFFICFSSVSSIVGSKGQANYASANAYLDALMRHRREMGLAGTTMNCGMITGVGAVSENQDLQKIMEKLGYEGVTKEELMYQIEEAVTSNNSLKISPHGTDLHQTITGVNLSRADLYWSQKPMFINLYANHDFTYQTRQEDETKNLAILLRSTSSSEVRTELILGAFIDKIASVLAVPAEVIQPNKPLSDYGLDSLVAVEFRGWYMKAVGVDLTLFDLLSSPSILSLVKKAVDLVQLNDMRASSSVATPAHAIPKTDILKPVPMSTFQKRMWFLHNFVEDKTKLNLVLVVHLKGKPDRIVLRQTLNELKARNAILRTRYAEGNDFPEQIVTNDCEFRVGFEDYSTAADKMNALQGLISHSKAKEFNLEEGQVMNATLVNLGDDAYALVIICHHIATDRNDIENFFGQMTKIYDTIQSHGDLSSIAAPQVSYADFAVWHNDVIMSSAFHSHIAFWKEKLSGLPLTCNLLPFSKSERLLVDDLSRSSCTGTLGLKLLKRMKRISALSGATAFHFLLTAFRSFMFRYTEDRDLTILVVDGRRPHPDVEEVLGFFVNMTPIRCQDNCDALFSQLLGDMKDRTLEAVFHSIPFDTIVEAMEIEKTGSHFPLGQIAVNYHMNGAPPKYHTRDFVVHDIEWENIPTACELNLEVWEDSENGLKLSIEYSTNLYGAKDMETFFGDFIAFLSSAIKDYRQPIDEINICETEASKDLKLIWTSLRKFVT</sequence>
<dbReference type="PANTHER" id="PTHR43775">
    <property type="entry name" value="FATTY ACID SYNTHASE"/>
    <property type="match status" value="1"/>
</dbReference>
<dbReference type="Pfam" id="PF02801">
    <property type="entry name" value="Ketoacyl-synt_C"/>
    <property type="match status" value="1"/>
</dbReference>
<dbReference type="SMART" id="SM00823">
    <property type="entry name" value="PKS_PP"/>
    <property type="match status" value="1"/>
</dbReference>
<dbReference type="SUPFAM" id="SSF50129">
    <property type="entry name" value="GroES-like"/>
    <property type="match status" value="1"/>
</dbReference>
<dbReference type="SUPFAM" id="SSF52151">
    <property type="entry name" value="FabD/lysophospholipase-like"/>
    <property type="match status" value="1"/>
</dbReference>
<name>A0A0C3GZH7_OIDMZ</name>
<reference evidence="12 13" key="1">
    <citation type="submission" date="2014-04" db="EMBL/GenBank/DDBJ databases">
        <authorList>
            <consortium name="DOE Joint Genome Institute"/>
            <person name="Kuo A."/>
            <person name="Martino E."/>
            <person name="Perotto S."/>
            <person name="Kohler A."/>
            <person name="Nagy L.G."/>
            <person name="Floudas D."/>
            <person name="Copeland A."/>
            <person name="Barry K.W."/>
            <person name="Cichocki N."/>
            <person name="Veneault-Fourrey C."/>
            <person name="LaButti K."/>
            <person name="Lindquist E.A."/>
            <person name="Lipzen A."/>
            <person name="Lundell T."/>
            <person name="Morin E."/>
            <person name="Murat C."/>
            <person name="Sun H."/>
            <person name="Tunlid A."/>
            <person name="Henrissat B."/>
            <person name="Grigoriev I.V."/>
            <person name="Hibbett D.S."/>
            <person name="Martin F."/>
            <person name="Nordberg H.P."/>
            <person name="Cantor M.N."/>
            <person name="Hua S.X."/>
        </authorList>
    </citation>
    <scope>NUCLEOTIDE SEQUENCE [LARGE SCALE GENOMIC DNA]</scope>
    <source>
        <strain evidence="12 13">Zn</strain>
    </source>
</reference>
<evidence type="ECO:0000256" key="6">
    <source>
        <dbReference type="ARBA" id="ARBA00023315"/>
    </source>
</evidence>
<dbReference type="Pfam" id="PF08659">
    <property type="entry name" value="KR"/>
    <property type="match status" value="1"/>
</dbReference>
<dbReference type="Pfam" id="PF21089">
    <property type="entry name" value="PKS_DH_N"/>
    <property type="match status" value="1"/>
</dbReference>
<dbReference type="FunFam" id="3.40.366.10:FF:000002">
    <property type="entry name" value="Probable polyketide synthase 2"/>
    <property type="match status" value="1"/>
</dbReference>
<dbReference type="Pfam" id="PF00550">
    <property type="entry name" value="PP-binding"/>
    <property type="match status" value="1"/>
</dbReference>
<dbReference type="FunFam" id="3.40.47.10:FF:000019">
    <property type="entry name" value="Polyketide synthase type I"/>
    <property type="match status" value="1"/>
</dbReference>
<dbReference type="SUPFAM" id="SSF47336">
    <property type="entry name" value="ACP-like"/>
    <property type="match status" value="1"/>
</dbReference>
<dbReference type="Pfam" id="PF14765">
    <property type="entry name" value="PS-DH"/>
    <property type="match status" value="1"/>
</dbReference>
<dbReference type="GO" id="GO:0004312">
    <property type="term" value="F:fatty acid synthase activity"/>
    <property type="evidence" value="ECO:0007669"/>
    <property type="project" value="TreeGrafter"/>
</dbReference>
<gene>
    <name evidence="12" type="ORF">OIDMADRAFT_44993</name>
</gene>
<feature type="domain" description="PKS/mFAS DH" evidence="11">
    <location>
        <begin position="957"/>
        <end position="1270"/>
    </location>
</feature>
<feature type="active site" description="Proton donor; for dehydratase activity" evidence="7">
    <location>
        <position position="1176"/>
    </location>
</feature>
<dbReference type="PROSITE" id="PS50075">
    <property type="entry name" value="CARRIER"/>
    <property type="match status" value="1"/>
</dbReference>
<evidence type="ECO:0000259" key="9">
    <source>
        <dbReference type="PROSITE" id="PS50075"/>
    </source>
</evidence>
<feature type="region of interest" description="C-terminal hotdog fold" evidence="7">
    <location>
        <begin position="1112"/>
        <end position="1270"/>
    </location>
</feature>
<dbReference type="InterPro" id="IPR049551">
    <property type="entry name" value="PKS_DH_C"/>
</dbReference>
<accession>A0A0C3GZH7</accession>
<dbReference type="InterPro" id="IPR049900">
    <property type="entry name" value="PKS_mFAS_DH"/>
</dbReference>
<dbReference type="InterPro" id="IPR016039">
    <property type="entry name" value="Thiolase-like"/>
</dbReference>
<keyword evidence="1" id="KW-0596">Phosphopantetheine</keyword>
<keyword evidence="4" id="KW-0521">NADP</keyword>
<dbReference type="Pfam" id="PF08240">
    <property type="entry name" value="ADH_N"/>
    <property type="match status" value="1"/>
</dbReference>
<evidence type="ECO:0000313" key="12">
    <source>
        <dbReference type="EMBL" id="KIM95626.1"/>
    </source>
</evidence>
<dbReference type="PANTHER" id="PTHR43775:SF37">
    <property type="entry name" value="SI:DKEY-61P9.11"/>
    <property type="match status" value="1"/>
</dbReference>
<dbReference type="HOGENOM" id="CLU_000022_31_0_1"/>
<dbReference type="SMART" id="SM00826">
    <property type="entry name" value="PKS_DH"/>
    <property type="match status" value="1"/>
</dbReference>
<dbReference type="SMART" id="SM00822">
    <property type="entry name" value="PKS_KR"/>
    <property type="match status" value="1"/>
</dbReference>
<evidence type="ECO:0000256" key="2">
    <source>
        <dbReference type="ARBA" id="ARBA00022553"/>
    </source>
</evidence>
<dbReference type="InterPro" id="IPR014043">
    <property type="entry name" value="Acyl_transferase_dom"/>
</dbReference>
<dbReference type="InterPro" id="IPR032821">
    <property type="entry name" value="PKS_assoc"/>
</dbReference>
<dbReference type="InterPro" id="IPR011032">
    <property type="entry name" value="GroES-like_sf"/>
</dbReference>
<evidence type="ECO:0000256" key="5">
    <source>
        <dbReference type="ARBA" id="ARBA00023268"/>
    </source>
</evidence>
<proteinExistence type="predicted"/>
<keyword evidence="3" id="KW-0808">Transferase</keyword>
<dbReference type="GO" id="GO:0006633">
    <property type="term" value="P:fatty acid biosynthetic process"/>
    <property type="evidence" value="ECO:0007669"/>
    <property type="project" value="InterPro"/>
</dbReference>
<dbReference type="InterPro" id="IPR020806">
    <property type="entry name" value="PKS_PP-bd"/>
</dbReference>
<dbReference type="Gene3D" id="3.10.129.110">
    <property type="entry name" value="Polyketide synthase dehydratase"/>
    <property type="match status" value="1"/>
</dbReference>
<dbReference type="GO" id="GO:0031177">
    <property type="term" value="F:phosphopantetheine binding"/>
    <property type="evidence" value="ECO:0007669"/>
    <property type="project" value="InterPro"/>
</dbReference>
<keyword evidence="5" id="KW-0511">Multifunctional enzyme</keyword>
<dbReference type="Pfam" id="PF16197">
    <property type="entry name" value="KAsynt_C_assoc"/>
    <property type="match status" value="1"/>
</dbReference>
<dbReference type="EMBL" id="KN832886">
    <property type="protein sequence ID" value="KIM95626.1"/>
    <property type="molecule type" value="Genomic_DNA"/>
</dbReference>
<protein>
    <submittedName>
        <fullName evidence="12">Uncharacterized protein</fullName>
    </submittedName>
</protein>
<dbReference type="InterPro" id="IPR023213">
    <property type="entry name" value="CAT-like_dom_sf"/>
</dbReference>
<dbReference type="PROSITE" id="PS00606">
    <property type="entry name" value="KS3_1"/>
    <property type="match status" value="1"/>
</dbReference>
<dbReference type="OrthoDB" id="329835at2759"/>